<feature type="compositionally biased region" description="Basic residues" evidence="4">
    <location>
        <begin position="151"/>
        <end position="161"/>
    </location>
</feature>
<sequence length="990" mass="114974">MLQKFQKGFFSQLSSSPAFTAQFTSYQKSSNSNSLVGSTHQSTTSLHRNKQLAHTEQSSQRNLHNKSQNQYHSNLNSSPQFAKNQSNRNNMSFLDRNSICQIVDKIEQENLFGNQEQNFNQVIDFQPYDSSMINITMLSKNPEREMESKGNKQKQKSNKKGKNQDKENIIIQKQVQKQVEVKRDANQKKQSPINSKSNNTPILSQRANPKTADNIQKQDKNKSRSQSKSKLHQKDNKPKSTTPKKVVEQKTKQNQQDPSIQQQTTIQPIKNANIPTFNQNLNGQQCFLSSQSNKFDSQDPNQSQISFPPQQNYTSRNHTNHIQNNSRNQQQSQSTLCNMGSVKNKDQFVLNFQQQESTESFPFMMQTNQIKELKDQVQSLNHQIHQLKQKASIEKEKTLEHLKDIEENYQKYAFYYTKYLEEKIVFAECQKNQEELSFTIQKQNENISYLNLLVFSILDMCGQKSQDLQRLRQSISQLVQKAMIDQMINDQETQQRIQSLQIQISDLVSQRQSSNQFPAKIPQIDFTPQQQQNDQDVEQVYQTGYHNRSQSQQFNKTRSDQKARKTRSGGRSSTPKTQLRYHESKDEEDDELYHFQHFPSAMDFSVENQNQDKREIATKIFRQSIQSPPPPYDSIEERVLEEGLRVVTGNSTTNQSATRQIQQIVQQIHDDSQNFSNQNTKISIKDSQINNQNATANSMGNIYNYTLKSFHYEDDSAEKTSSYQQVTTMKENSLFGNIDKTNCNDYNGIIPYDLHQQRQQQQTMSRNLSQYTNEVLNSLSKLDTFSPKDYQEQIHRQSQQNLQTLHIDDGLQPKQLKYSVEFVNKDEYSDEDDNDENNLNHQIANRLIHSQNNQFEVSNAGSHNLSNQMRQISSKRSSNDDNEQCKIMASTKDLDNFHFNTQQLRDLQNNYSQDQQSTSPPTIQSNNRTIEIAVAEKQFVGEKENDLSFKVGQKIIIEQRIKGSNWMFGSIGLKQGWFPADYVKIEEHYL</sequence>
<feature type="domain" description="SH3" evidence="5">
    <location>
        <begin position="928"/>
        <end position="988"/>
    </location>
</feature>
<dbReference type="Gene3D" id="2.30.30.40">
    <property type="entry name" value="SH3 Domains"/>
    <property type="match status" value="1"/>
</dbReference>
<keyword evidence="3" id="KW-0175">Coiled coil</keyword>
<dbReference type="InterPro" id="IPR001452">
    <property type="entry name" value="SH3_domain"/>
</dbReference>
<feature type="compositionally biased region" description="Polar residues" evidence="4">
    <location>
        <begin position="545"/>
        <end position="556"/>
    </location>
</feature>
<dbReference type="AlphaFoldDB" id="A0A078A8S9"/>
<evidence type="ECO:0000313" key="7">
    <source>
        <dbReference type="Proteomes" id="UP000039865"/>
    </source>
</evidence>
<evidence type="ECO:0000259" key="5">
    <source>
        <dbReference type="PROSITE" id="PS50002"/>
    </source>
</evidence>
<dbReference type="SUPFAM" id="SSF50044">
    <property type="entry name" value="SH3-domain"/>
    <property type="match status" value="1"/>
</dbReference>
<feature type="compositionally biased region" description="Polar residues" evidence="4">
    <location>
        <begin position="291"/>
        <end position="322"/>
    </location>
</feature>
<reference evidence="6 7" key="1">
    <citation type="submission" date="2014-06" db="EMBL/GenBank/DDBJ databases">
        <authorList>
            <person name="Swart Estienne"/>
        </authorList>
    </citation>
    <scope>NUCLEOTIDE SEQUENCE [LARGE SCALE GENOMIC DNA]</scope>
    <source>
        <strain evidence="6 7">130c</strain>
    </source>
</reference>
<organism evidence="6 7">
    <name type="scientific">Stylonychia lemnae</name>
    <name type="common">Ciliate</name>
    <dbReference type="NCBI Taxonomy" id="5949"/>
    <lineage>
        <taxon>Eukaryota</taxon>
        <taxon>Sar</taxon>
        <taxon>Alveolata</taxon>
        <taxon>Ciliophora</taxon>
        <taxon>Intramacronucleata</taxon>
        <taxon>Spirotrichea</taxon>
        <taxon>Stichotrichia</taxon>
        <taxon>Sporadotrichida</taxon>
        <taxon>Oxytrichidae</taxon>
        <taxon>Stylonychinae</taxon>
        <taxon>Stylonychia</taxon>
    </lineage>
</organism>
<dbReference type="InParanoid" id="A0A078A8S9"/>
<feature type="coiled-coil region" evidence="3">
    <location>
        <begin position="363"/>
        <end position="408"/>
    </location>
</feature>
<evidence type="ECO:0000256" key="2">
    <source>
        <dbReference type="PROSITE-ProRule" id="PRU00192"/>
    </source>
</evidence>
<dbReference type="InterPro" id="IPR036028">
    <property type="entry name" value="SH3-like_dom_sf"/>
</dbReference>
<evidence type="ECO:0000256" key="3">
    <source>
        <dbReference type="SAM" id="Coils"/>
    </source>
</evidence>
<evidence type="ECO:0000313" key="6">
    <source>
        <dbReference type="EMBL" id="CDW77947.1"/>
    </source>
</evidence>
<dbReference type="Pfam" id="PF07653">
    <property type="entry name" value="SH3_2"/>
    <property type="match status" value="1"/>
</dbReference>
<name>A0A078A8S9_STYLE</name>
<dbReference type="SMART" id="SM00326">
    <property type="entry name" value="SH3"/>
    <property type="match status" value="1"/>
</dbReference>
<feature type="region of interest" description="Disordered" evidence="4">
    <location>
        <begin position="29"/>
        <end position="87"/>
    </location>
</feature>
<feature type="region of interest" description="Disordered" evidence="4">
    <location>
        <begin position="545"/>
        <end position="588"/>
    </location>
</feature>
<feature type="compositionally biased region" description="Polar residues" evidence="4">
    <location>
        <begin position="188"/>
        <end position="215"/>
    </location>
</feature>
<feature type="compositionally biased region" description="Basic and acidic residues" evidence="4">
    <location>
        <begin position="141"/>
        <end position="150"/>
    </location>
</feature>
<accession>A0A078A8S9</accession>
<dbReference type="OrthoDB" id="443981at2759"/>
<feature type="compositionally biased region" description="Low complexity" evidence="4">
    <location>
        <begin position="252"/>
        <end position="263"/>
    </location>
</feature>
<keyword evidence="1 2" id="KW-0728">SH3 domain</keyword>
<dbReference type="Proteomes" id="UP000039865">
    <property type="component" value="Unassembled WGS sequence"/>
</dbReference>
<feature type="compositionally biased region" description="Low complexity" evidence="4">
    <location>
        <begin position="169"/>
        <end position="178"/>
    </location>
</feature>
<feature type="region of interest" description="Disordered" evidence="4">
    <location>
        <begin position="291"/>
        <end position="335"/>
    </location>
</feature>
<gene>
    <name evidence="6" type="primary">Contig5201.g5576</name>
    <name evidence="6" type="ORF">STYLEM_6916</name>
</gene>
<feature type="compositionally biased region" description="Low complexity" evidence="4">
    <location>
        <begin position="323"/>
        <end position="334"/>
    </location>
</feature>
<protein>
    <recommendedName>
        <fullName evidence="5">SH3 domain-containing protein</fullName>
    </recommendedName>
</protein>
<evidence type="ECO:0000256" key="4">
    <source>
        <dbReference type="SAM" id="MobiDB-lite"/>
    </source>
</evidence>
<dbReference type="OMA" id="EQHASCC"/>
<evidence type="ECO:0000256" key="1">
    <source>
        <dbReference type="ARBA" id="ARBA00022443"/>
    </source>
</evidence>
<keyword evidence="7" id="KW-1185">Reference proteome</keyword>
<proteinExistence type="predicted"/>
<feature type="region of interest" description="Disordered" evidence="4">
    <location>
        <begin position="140"/>
        <end position="263"/>
    </location>
</feature>
<dbReference type="PROSITE" id="PS50002">
    <property type="entry name" value="SH3"/>
    <property type="match status" value="1"/>
</dbReference>
<dbReference type="EMBL" id="CCKQ01006628">
    <property type="protein sequence ID" value="CDW77947.1"/>
    <property type="molecule type" value="Genomic_DNA"/>
</dbReference>